<dbReference type="GO" id="GO:0033615">
    <property type="term" value="P:mitochondrial proton-transporting ATP synthase complex assembly"/>
    <property type="evidence" value="ECO:0007669"/>
    <property type="project" value="TreeGrafter"/>
</dbReference>
<dbReference type="PANTHER" id="PTHR13126">
    <property type="entry name" value="CHAPERONE ATP11"/>
    <property type="match status" value="1"/>
</dbReference>
<comment type="caution">
    <text evidence="5">The sequence shown here is derived from an EMBL/GenBank/DDBJ whole genome shotgun (WGS) entry which is preliminary data.</text>
</comment>
<dbReference type="InterPro" id="IPR010591">
    <property type="entry name" value="ATP11"/>
</dbReference>
<reference evidence="5 6" key="2">
    <citation type="journal article" date="2014" name="J. Gen. Appl. Microbiol.">
        <title>The early diverging ascomycetous budding yeast Saitoella complicata has three histone deacetylases belonging to the Clr6, Hos2, and Rpd3 lineages.</title>
        <authorList>
            <person name="Nishida H."/>
            <person name="Matsumoto T."/>
            <person name="Kondo S."/>
            <person name="Hamamoto M."/>
            <person name="Yoshikawa H."/>
        </authorList>
    </citation>
    <scope>NUCLEOTIDE SEQUENCE [LARGE SCALE GENOMIC DNA]</scope>
    <source>
        <strain evidence="5 6">NRRL Y-17804</strain>
    </source>
</reference>
<dbReference type="PANTHER" id="PTHR13126:SF0">
    <property type="entry name" value="ATP SYNTHASE MITOCHONDRIAL F1 COMPLEX ASSEMBLY FACTOR 1"/>
    <property type="match status" value="1"/>
</dbReference>
<evidence type="ECO:0000256" key="3">
    <source>
        <dbReference type="ARBA" id="ARBA00022946"/>
    </source>
</evidence>
<comment type="similarity">
    <text evidence="2">Belongs to the ATP11 family.</text>
</comment>
<dbReference type="STRING" id="698492.A0A0E9NPB9"/>
<accession>A0A0E9NPB9</accession>
<dbReference type="GO" id="GO:0005739">
    <property type="term" value="C:mitochondrion"/>
    <property type="evidence" value="ECO:0007669"/>
    <property type="project" value="UniProtKB-SubCell"/>
</dbReference>
<gene>
    <name evidence="5" type="ORF">G7K_5381-t1</name>
</gene>
<dbReference type="OMA" id="FLQWGFH"/>
<proteinExistence type="inferred from homology"/>
<reference evidence="5 6" key="1">
    <citation type="journal article" date="2011" name="J. Gen. Appl. Microbiol.">
        <title>Draft genome sequencing of the enigmatic yeast Saitoella complicata.</title>
        <authorList>
            <person name="Nishida H."/>
            <person name="Hamamoto M."/>
            <person name="Sugiyama J."/>
        </authorList>
    </citation>
    <scope>NUCLEOTIDE SEQUENCE [LARGE SCALE GENOMIC DNA]</scope>
    <source>
        <strain evidence="5 6">NRRL Y-17804</strain>
    </source>
</reference>
<dbReference type="EMBL" id="BACD03000043">
    <property type="protein sequence ID" value="GAO51275.1"/>
    <property type="molecule type" value="Genomic_DNA"/>
</dbReference>
<comment type="subcellular location">
    <subcellularLocation>
        <location evidence="1">Mitochondrion</location>
    </subcellularLocation>
</comment>
<evidence type="ECO:0000256" key="1">
    <source>
        <dbReference type="ARBA" id="ARBA00004173"/>
    </source>
</evidence>
<keyword evidence="3" id="KW-0809">Transit peptide</keyword>
<evidence type="ECO:0000256" key="4">
    <source>
        <dbReference type="ARBA" id="ARBA00023128"/>
    </source>
</evidence>
<dbReference type="Proteomes" id="UP000033140">
    <property type="component" value="Unassembled WGS sequence"/>
</dbReference>
<keyword evidence="4" id="KW-0496">Mitochondrion</keyword>
<evidence type="ECO:0008006" key="7">
    <source>
        <dbReference type="Google" id="ProtNLM"/>
    </source>
</evidence>
<keyword evidence="6" id="KW-1185">Reference proteome</keyword>
<name>A0A0E9NPB9_SAICN</name>
<evidence type="ECO:0000313" key="6">
    <source>
        <dbReference type="Proteomes" id="UP000033140"/>
    </source>
</evidence>
<evidence type="ECO:0000256" key="2">
    <source>
        <dbReference type="ARBA" id="ARBA00009116"/>
    </source>
</evidence>
<protein>
    <recommendedName>
        <fullName evidence="7">ATP11-domain-containing protein</fullName>
    </recommendedName>
</protein>
<sequence length="315" mass="34868">MSLNVAKSALNNAVYRSAAGVARRNASVSAVVFAQAQDAAQLSIREKYEAKLKEKAKKEGLSNIDELKQRYADRIAAQRKAHSKVDPLARLEEALNSPDGSLKLAKSKQHAPILDKAKKVVETAPDGVKRLSSFVDVEALSKHANAKEIDLIWRARHSSDNSLMCATAEAPTVQKMEAVGKQNPMFVLPLPRGEQGIEMQFMQWMFPANGISHVLFTNLGEYKLKGEFARPHTTLAHYHDLAKSHELVLVRGEVDPDRGISDNDARWLVLALQRFYGAKEGTEDGDRKLRLLKGFNKGGEGFDLDELLKDCAKLV</sequence>
<organism evidence="5 6">
    <name type="scientific">Saitoella complicata (strain BCRC 22490 / CBS 7301 / JCM 7358 / NBRC 10748 / NRRL Y-17804)</name>
    <dbReference type="NCBI Taxonomy" id="698492"/>
    <lineage>
        <taxon>Eukaryota</taxon>
        <taxon>Fungi</taxon>
        <taxon>Dikarya</taxon>
        <taxon>Ascomycota</taxon>
        <taxon>Taphrinomycotina</taxon>
        <taxon>Taphrinomycotina incertae sedis</taxon>
        <taxon>Saitoella</taxon>
    </lineage>
</organism>
<reference evidence="5 6" key="3">
    <citation type="journal article" date="2015" name="Genome Announc.">
        <title>Draft Genome Sequence of the Archiascomycetous Yeast Saitoella complicata.</title>
        <authorList>
            <person name="Yamauchi K."/>
            <person name="Kondo S."/>
            <person name="Hamamoto M."/>
            <person name="Takahashi Y."/>
            <person name="Ogura Y."/>
            <person name="Hayashi T."/>
            <person name="Nishida H."/>
        </authorList>
    </citation>
    <scope>NUCLEOTIDE SEQUENCE [LARGE SCALE GENOMIC DNA]</scope>
    <source>
        <strain evidence="5 6">NRRL Y-17804</strain>
    </source>
</reference>
<dbReference type="Pfam" id="PF06644">
    <property type="entry name" value="ATP11"/>
    <property type="match status" value="1"/>
</dbReference>
<dbReference type="AlphaFoldDB" id="A0A0E9NPB9"/>
<evidence type="ECO:0000313" key="5">
    <source>
        <dbReference type="EMBL" id="GAO51275.1"/>
    </source>
</evidence>